<organism evidence="2 3">
    <name type="scientific">Mycobacterium vicinigordonae</name>
    <dbReference type="NCBI Taxonomy" id="1719132"/>
    <lineage>
        <taxon>Bacteria</taxon>
        <taxon>Bacillati</taxon>
        <taxon>Actinomycetota</taxon>
        <taxon>Actinomycetes</taxon>
        <taxon>Mycobacteriales</taxon>
        <taxon>Mycobacteriaceae</taxon>
        <taxon>Mycobacterium</taxon>
    </lineage>
</organism>
<dbReference type="KEGG" id="mgor:H0P51_18785"/>
<reference evidence="2 3" key="2">
    <citation type="submission" date="2020-07" db="EMBL/GenBank/DDBJ databases">
        <authorList>
            <person name="Yu X."/>
        </authorList>
    </citation>
    <scope>NUCLEOTIDE SEQUENCE [LARGE SCALE GENOMIC DNA]</scope>
    <source>
        <strain evidence="3">24</strain>
    </source>
</reference>
<keyword evidence="1" id="KW-0812">Transmembrane</keyword>
<proteinExistence type="predicted"/>
<gene>
    <name evidence="2" type="ORF">H0P51_18785</name>
</gene>
<dbReference type="AlphaFoldDB" id="A0A7D6ICP1"/>
<feature type="transmembrane region" description="Helical" evidence="1">
    <location>
        <begin position="36"/>
        <end position="62"/>
    </location>
</feature>
<keyword evidence="3" id="KW-1185">Reference proteome</keyword>
<dbReference type="EMBL" id="CP059165">
    <property type="protein sequence ID" value="QLL10337.1"/>
    <property type="molecule type" value="Genomic_DNA"/>
</dbReference>
<keyword evidence="1" id="KW-1133">Transmembrane helix</keyword>
<evidence type="ECO:0000256" key="1">
    <source>
        <dbReference type="SAM" id="Phobius"/>
    </source>
</evidence>
<protein>
    <submittedName>
        <fullName evidence="2">Uncharacterized protein</fullName>
    </submittedName>
</protein>
<keyword evidence="1" id="KW-0472">Membrane</keyword>
<reference evidence="3" key="1">
    <citation type="submission" date="2020-07" db="EMBL/GenBank/DDBJ databases">
        <title>Description of Mycobacterium gordonae subsp. intergordonae subsp.nov. and Mycobacterium gordonae subsp. gordonae subsp. nov.</title>
        <authorList>
            <person name="Yu X."/>
        </authorList>
    </citation>
    <scope>NUCLEOTIDE SEQUENCE [LARGE SCALE GENOMIC DNA]</scope>
    <source>
        <strain evidence="3">24</strain>
    </source>
</reference>
<sequence>MRSLWSRGAAPHRVGPVNGFLSWWDGVELWLSGLPFVLQALAVMPVVLALAYIVAVTLDALLGTATRLMRRIRHSEASG</sequence>
<dbReference type="Proteomes" id="UP000510682">
    <property type="component" value="Chromosome"/>
</dbReference>
<name>A0A7D6ICP1_9MYCO</name>
<evidence type="ECO:0000313" key="2">
    <source>
        <dbReference type="EMBL" id="QLL10337.1"/>
    </source>
</evidence>
<evidence type="ECO:0000313" key="3">
    <source>
        <dbReference type="Proteomes" id="UP000510682"/>
    </source>
</evidence>
<accession>A0A7D6ICP1</accession>
<reference evidence="3" key="3">
    <citation type="submission" date="2023-07" db="EMBL/GenBank/DDBJ databases">
        <title>Description of Mycobacterium gordonae subsp. intergordonae subsp.nov. and Mycobacterium gordonae subsp. gordonae subsp. nov.</title>
        <authorList>
            <person name="Huang H."/>
        </authorList>
    </citation>
    <scope>NUCLEOTIDE SEQUENCE [LARGE SCALE GENOMIC DNA]</scope>
    <source>
        <strain evidence="3">24</strain>
    </source>
</reference>